<reference evidence="3 4" key="1">
    <citation type="submission" date="2024-01" db="EMBL/GenBank/DDBJ databases">
        <title>The genome of the rayed Mediterranean limpet Patella caerulea (Linnaeus, 1758).</title>
        <authorList>
            <person name="Anh-Thu Weber A."/>
            <person name="Halstead-Nussloch G."/>
        </authorList>
    </citation>
    <scope>NUCLEOTIDE SEQUENCE [LARGE SCALE GENOMIC DNA]</scope>
    <source>
        <strain evidence="3">AATW-2023a</strain>
        <tissue evidence="3">Whole specimen</tissue>
    </source>
</reference>
<proteinExistence type="predicted"/>
<evidence type="ECO:0000256" key="1">
    <source>
        <dbReference type="SAM" id="Coils"/>
    </source>
</evidence>
<dbReference type="InterPro" id="IPR004244">
    <property type="entry name" value="Transposase_22"/>
</dbReference>
<accession>A0AAN8Q896</accession>
<comment type="caution">
    <text evidence="3">The sequence shown here is derived from an EMBL/GenBank/DDBJ whole genome shotgun (WGS) entry which is preliminary data.</text>
</comment>
<protein>
    <submittedName>
        <fullName evidence="3">Uncharacterized protein</fullName>
    </submittedName>
</protein>
<organism evidence="3 4">
    <name type="scientific">Patella caerulea</name>
    <name type="common">Rayed Mediterranean limpet</name>
    <dbReference type="NCBI Taxonomy" id="87958"/>
    <lineage>
        <taxon>Eukaryota</taxon>
        <taxon>Metazoa</taxon>
        <taxon>Spiralia</taxon>
        <taxon>Lophotrochozoa</taxon>
        <taxon>Mollusca</taxon>
        <taxon>Gastropoda</taxon>
        <taxon>Patellogastropoda</taxon>
        <taxon>Patelloidea</taxon>
        <taxon>Patellidae</taxon>
        <taxon>Patella</taxon>
    </lineage>
</organism>
<gene>
    <name evidence="3" type="ORF">SNE40_001553</name>
</gene>
<feature type="compositionally biased region" description="Polar residues" evidence="2">
    <location>
        <begin position="1"/>
        <end position="16"/>
    </location>
</feature>
<sequence>MAESSNNFSTRTNEYGKNSRHSLSSTSSTDSPVLKKPHVDVMSESTSQGNEDPFIDRTTLIEILNKAVAVAVAQLEVDLRKAIQEMLRSIDIRVTATEEDNRGVGFELDKFEERVSKLESVIAQKDAEIRLLDNKLNDLEQYSRKSHIRIFGIKENIGENCVEIAQRIFKYKLNIQEDIILDAAHRVGVVKLSNNDKDVKLRPRGIIVRRDHKQKIMLNRKKLKHSGISISDDMTFRNVQLLTKTNAHSSAKNAWFANGKIFIEGHQGNSCKLQSDVDIDEQLPKAKKYNRAR</sequence>
<evidence type="ECO:0000256" key="2">
    <source>
        <dbReference type="SAM" id="MobiDB-lite"/>
    </source>
</evidence>
<name>A0AAN8Q896_PATCE</name>
<keyword evidence="1" id="KW-0175">Coiled coil</keyword>
<feature type="region of interest" description="Disordered" evidence="2">
    <location>
        <begin position="1"/>
        <end position="35"/>
    </location>
</feature>
<dbReference type="Proteomes" id="UP001347796">
    <property type="component" value="Unassembled WGS sequence"/>
</dbReference>
<feature type="compositionally biased region" description="Low complexity" evidence="2">
    <location>
        <begin position="21"/>
        <end position="31"/>
    </location>
</feature>
<dbReference type="PANTHER" id="PTHR11505">
    <property type="entry name" value="L1 TRANSPOSABLE ELEMENT-RELATED"/>
    <property type="match status" value="1"/>
</dbReference>
<feature type="coiled-coil region" evidence="1">
    <location>
        <begin position="108"/>
        <end position="142"/>
    </location>
</feature>
<keyword evidence="4" id="KW-1185">Reference proteome</keyword>
<dbReference type="EMBL" id="JAZGQO010000001">
    <property type="protein sequence ID" value="KAK6196303.1"/>
    <property type="molecule type" value="Genomic_DNA"/>
</dbReference>
<evidence type="ECO:0000313" key="4">
    <source>
        <dbReference type="Proteomes" id="UP001347796"/>
    </source>
</evidence>
<evidence type="ECO:0000313" key="3">
    <source>
        <dbReference type="EMBL" id="KAK6196303.1"/>
    </source>
</evidence>
<dbReference type="AlphaFoldDB" id="A0AAN8Q896"/>
<dbReference type="Gene3D" id="3.30.70.1820">
    <property type="entry name" value="L1 transposable element, RRM domain"/>
    <property type="match status" value="1"/>
</dbReference>